<dbReference type="PANTHER" id="PTHR30589:SF0">
    <property type="entry name" value="PHOSPHATIDYLGLYCEROL--PROLIPOPROTEIN DIACYLGLYCERYL TRANSFERASE"/>
    <property type="match status" value="1"/>
</dbReference>
<dbReference type="AlphaFoldDB" id="A0A0F9EA78"/>
<feature type="transmembrane region" description="Helical" evidence="6">
    <location>
        <begin position="250"/>
        <end position="269"/>
    </location>
</feature>
<evidence type="ECO:0000256" key="3">
    <source>
        <dbReference type="ARBA" id="ARBA00022692"/>
    </source>
</evidence>
<dbReference type="Pfam" id="PF01790">
    <property type="entry name" value="LGT"/>
    <property type="match status" value="1"/>
</dbReference>
<dbReference type="EMBL" id="LAZR01025765">
    <property type="protein sequence ID" value="KKL70869.1"/>
    <property type="molecule type" value="Genomic_DNA"/>
</dbReference>
<evidence type="ECO:0000256" key="5">
    <source>
        <dbReference type="ARBA" id="ARBA00023136"/>
    </source>
</evidence>
<comment type="caution">
    <text evidence="7">The sequence shown here is derived from an EMBL/GenBank/DDBJ whole genome shotgun (WGS) entry which is preliminary data.</text>
</comment>
<organism evidence="7">
    <name type="scientific">marine sediment metagenome</name>
    <dbReference type="NCBI Taxonomy" id="412755"/>
    <lineage>
        <taxon>unclassified sequences</taxon>
        <taxon>metagenomes</taxon>
        <taxon>ecological metagenomes</taxon>
    </lineage>
</organism>
<dbReference type="InterPro" id="IPR001640">
    <property type="entry name" value="Lgt"/>
</dbReference>
<feature type="transmembrane region" description="Helical" evidence="6">
    <location>
        <begin position="101"/>
        <end position="120"/>
    </location>
</feature>
<keyword evidence="5 6" id="KW-0472">Membrane</keyword>
<evidence type="ECO:0000256" key="6">
    <source>
        <dbReference type="SAM" id="Phobius"/>
    </source>
</evidence>
<keyword evidence="1" id="KW-1003">Cell membrane</keyword>
<reference evidence="7" key="1">
    <citation type="journal article" date="2015" name="Nature">
        <title>Complex archaea that bridge the gap between prokaryotes and eukaryotes.</title>
        <authorList>
            <person name="Spang A."/>
            <person name="Saw J.H."/>
            <person name="Jorgensen S.L."/>
            <person name="Zaremba-Niedzwiedzka K."/>
            <person name="Martijn J."/>
            <person name="Lind A.E."/>
            <person name="van Eijk R."/>
            <person name="Schleper C."/>
            <person name="Guy L."/>
            <person name="Ettema T.J."/>
        </authorList>
    </citation>
    <scope>NUCLEOTIDE SEQUENCE</scope>
</reference>
<keyword evidence="2" id="KW-0808">Transferase</keyword>
<keyword evidence="4 6" id="KW-1133">Transmembrane helix</keyword>
<sequence length="312" mass="33550">MAVAAQPLQEAIQRLANRTILFRRGEYLFVTFGLFAGLATLAGGTWAGWLLLAQGVPFAQTAALLAGVLVGHVLLARVFLLLWRLGSLWRRPLDTLRTVEFATWGGMIAIAIGLGLYAWLSGRPMLDLTDVAVRSGTLAHAIGRWGCISFGCCFGRPTRLRLAVRYYNSQAKAARLNGLQGVPLHPVPLYESGYNLALFGLLNGLAFAGAPQGLPSALYLALYGGARLWLETLRYNDGTDKLGPLPRNQWLSLAMLASGLGLLAALLPFDGPSHPSLTGAWPETLALFPILAASSAVVFLAYSIHRGSLGRW</sequence>
<evidence type="ECO:0000256" key="4">
    <source>
        <dbReference type="ARBA" id="ARBA00022989"/>
    </source>
</evidence>
<dbReference type="PANTHER" id="PTHR30589">
    <property type="entry name" value="PROLIPOPROTEIN DIACYLGLYCERYL TRANSFERASE"/>
    <property type="match status" value="1"/>
</dbReference>
<evidence type="ECO:0008006" key="8">
    <source>
        <dbReference type="Google" id="ProtNLM"/>
    </source>
</evidence>
<accession>A0A0F9EA78</accession>
<evidence type="ECO:0000313" key="7">
    <source>
        <dbReference type="EMBL" id="KKL70869.1"/>
    </source>
</evidence>
<name>A0A0F9EA78_9ZZZZ</name>
<dbReference type="GO" id="GO:0042158">
    <property type="term" value="P:lipoprotein biosynthetic process"/>
    <property type="evidence" value="ECO:0007669"/>
    <property type="project" value="InterPro"/>
</dbReference>
<evidence type="ECO:0000256" key="2">
    <source>
        <dbReference type="ARBA" id="ARBA00022679"/>
    </source>
</evidence>
<evidence type="ECO:0000256" key="1">
    <source>
        <dbReference type="ARBA" id="ARBA00022475"/>
    </source>
</evidence>
<gene>
    <name evidence="7" type="ORF">LCGC14_2100600</name>
</gene>
<dbReference type="GO" id="GO:0008961">
    <property type="term" value="F:phosphatidylglycerol-prolipoprotein diacylglyceryl transferase activity"/>
    <property type="evidence" value="ECO:0007669"/>
    <property type="project" value="InterPro"/>
</dbReference>
<feature type="transmembrane region" description="Helical" evidence="6">
    <location>
        <begin position="58"/>
        <end position="80"/>
    </location>
</feature>
<dbReference type="GO" id="GO:0005886">
    <property type="term" value="C:plasma membrane"/>
    <property type="evidence" value="ECO:0007669"/>
    <property type="project" value="InterPro"/>
</dbReference>
<feature type="transmembrane region" description="Helical" evidence="6">
    <location>
        <begin position="27"/>
        <end position="52"/>
    </location>
</feature>
<protein>
    <recommendedName>
        <fullName evidence="8">Prolipoprotein diacylglyceryl transferase</fullName>
    </recommendedName>
</protein>
<feature type="transmembrane region" description="Helical" evidence="6">
    <location>
        <begin position="284"/>
        <end position="304"/>
    </location>
</feature>
<keyword evidence="3 6" id="KW-0812">Transmembrane</keyword>
<feature type="transmembrane region" description="Helical" evidence="6">
    <location>
        <begin position="205"/>
        <end position="230"/>
    </location>
</feature>
<proteinExistence type="predicted"/>